<proteinExistence type="predicted"/>
<dbReference type="EMBL" id="CDMY01000308">
    <property type="protein sequence ID" value="CEM01723.1"/>
    <property type="molecule type" value="Genomic_DNA"/>
</dbReference>
<organism evidence="2 3">
    <name type="scientific">Vitrella brassicaformis (strain CCMP3155)</name>
    <dbReference type="NCBI Taxonomy" id="1169540"/>
    <lineage>
        <taxon>Eukaryota</taxon>
        <taxon>Sar</taxon>
        <taxon>Alveolata</taxon>
        <taxon>Colpodellida</taxon>
        <taxon>Vitrellaceae</taxon>
        <taxon>Vitrella</taxon>
    </lineage>
</organism>
<feature type="region of interest" description="Disordered" evidence="1">
    <location>
        <begin position="1"/>
        <end position="31"/>
    </location>
</feature>
<evidence type="ECO:0000256" key="1">
    <source>
        <dbReference type="SAM" id="MobiDB-lite"/>
    </source>
</evidence>
<dbReference type="VEuPathDB" id="CryptoDB:Vbra_8168"/>
<sequence>MADGGLMDLDKHDGPAASAAGGQGSGPNCGGSCSRDLLQKIRLMRSLVPQLASGLERAENIIATHTDNESQDGASLAGSLSSILDTLTDAHSALTEQLTQPSTDHITHKTHGNSNDIGALVSEGLDRTDDGAQHSKAVAVGGGKRARVAIEAAAEAGSVGVCVGAVATQQQGASSRKDHGRPCLSGLPAAVMGHMGSFLTTIDNIGRLSRVNRETHMKATDKTYGVFRNFTMTRREEDTYRKLKTLQNLKDEARTHTRAVETTLGLFGNFADVSVVDDASTVKKMPHTAGKIQAAHVEAREVPPVVSELLEANKDKLKKITLDVEYCYLRRSDAEPIVFSSVTHLDVRRSAGLEFISARRWKFPAVTTLRLGRIGNRDAASLVRLLRESPKIEWLEADRITFDRTQLTNFRDALARCPNLTAISSFRVCFEQLGHISQLKDTLSQHWIKSDKKEVPKTLGIVVEGISLIGVDYGRGKGAADIAGVSEWATDVNCQIVCWPVCLGKLTIDCGSSDAIATPAPGGLYGQIATRLAANATDVQLWLGGTPLDESWRHKLIFHKAKKLTINIKRGASAAEVVDSIPTWLTERQGESQGATSRCFPAVEHLTVSSFSLSLADVRAASSKLSPLLCGLTTLKRVELYGVSSFAAAHELLSFLTVDKLDSPVSLSVTSL</sequence>
<reference evidence="2 3" key="1">
    <citation type="submission" date="2014-11" db="EMBL/GenBank/DDBJ databases">
        <authorList>
            <person name="Zhu J."/>
            <person name="Qi W."/>
            <person name="Song R."/>
        </authorList>
    </citation>
    <scope>NUCLEOTIDE SEQUENCE [LARGE SCALE GENOMIC DNA]</scope>
</reference>
<evidence type="ECO:0000313" key="2">
    <source>
        <dbReference type="EMBL" id="CEM01723.1"/>
    </source>
</evidence>
<evidence type="ECO:0000313" key="3">
    <source>
        <dbReference type="Proteomes" id="UP000041254"/>
    </source>
</evidence>
<protein>
    <submittedName>
        <fullName evidence="2">Uncharacterized protein</fullName>
    </submittedName>
</protein>
<feature type="region of interest" description="Disordered" evidence="1">
    <location>
        <begin position="100"/>
        <end position="119"/>
    </location>
</feature>
<keyword evidence="3" id="KW-1185">Reference proteome</keyword>
<dbReference type="PhylomeDB" id="A0A0G4ESU4"/>
<dbReference type="InParanoid" id="A0A0G4ESU4"/>
<dbReference type="AlphaFoldDB" id="A0A0G4ESU4"/>
<gene>
    <name evidence="2" type="ORF">Vbra_8168</name>
</gene>
<dbReference type="Proteomes" id="UP000041254">
    <property type="component" value="Unassembled WGS sequence"/>
</dbReference>
<accession>A0A0G4ESU4</accession>
<name>A0A0G4ESU4_VITBC</name>